<keyword evidence="3" id="KW-1185">Reference proteome</keyword>
<gene>
    <name evidence="2" type="ORF">OLX77_05410</name>
</gene>
<evidence type="ECO:0000313" key="2">
    <source>
        <dbReference type="EMBL" id="MDG4475598.1"/>
    </source>
</evidence>
<reference evidence="2" key="1">
    <citation type="journal article" date="2022" name="bioRxiv">
        <title>Thiovibrio frasassiensisgen. nov., sp. nov., an autotrophic, elemental sulfur disproportionating bacterium isolated from sulfidic karst sediment, and proposal of Thiovibrionaceae fam. nov.</title>
        <authorList>
            <person name="Aronson H."/>
            <person name="Thomas C."/>
            <person name="Bhattacharyya M."/>
            <person name="Eckstein S."/>
            <person name="Jensen S."/>
            <person name="Barco R."/>
            <person name="Macalady J."/>
            <person name="Amend J."/>
        </authorList>
    </citation>
    <scope>NUCLEOTIDE SEQUENCE</scope>
    <source>
        <strain evidence="2">RS19-109</strain>
    </source>
</reference>
<comment type="caution">
    <text evidence="2">The sequence shown here is derived from an EMBL/GenBank/DDBJ whole genome shotgun (WGS) entry which is preliminary data.</text>
</comment>
<accession>A0A9X4RLX0</accession>
<proteinExistence type="predicted"/>
<dbReference type="InterPro" id="IPR008687">
    <property type="entry name" value="MobC"/>
</dbReference>
<reference evidence="2" key="2">
    <citation type="submission" date="2022-10" db="EMBL/GenBank/DDBJ databases">
        <authorList>
            <person name="Aronson H.S."/>
        </authorList>
    </citation>
    <scope>NUCLEOTIDE SEQUENCE</scope>
    <source>
        <strain evidence="2">RS19-109</strain>
    </source>
</reference>
<dbReference type="EMBL" id="JAPHEH010000001">
    <property type="protein sequence ID" value="MDG4475598.1"/>
    <property type="molecule type" value="Genomic_DNA"/>
</dbReference>
<evidence type="ECO:0000259" key="1">
    <source>
        <dbReference type="Pfam" id="PF05713"/>
    </source>
</evidence>
<dbReference type="AlphaFoldDB" id="A0A9X4RLX0"/>
<organism evidence="2 3">
    <name type="scientific">Thiovibrio frasassiensis</name>
    <dbReference type="NCBI Taxonomy" id="2984131"/>
    <lineage>
        <taxon>Bacteria</taxon>
        <taxon>Pseudomonadati</taxon>
        <taxon>Thermodesulfobacteriota</taxon>
        <taxon>Desulfobulbia</taxon>
        <taxon>Desulfobulbales</taxon>
        <taxon>Thiovibrionaceae</taxon>
        <taxon>Thiovibrio</taxon>
    </lineage>
</organism>
<sequence>MAQTKKGYSATPSIRLNDLAGPLLKRAEQENVKPAQVIRRALKLYLQDNAQRIEDTAGLRVDLLALRAEFHRAGNNLNQLAHFFNVHDTLDTSELAQVHFDLRRQFWEARQLLEAVIEDLRKSA</sequence>
<dbReference type="Proteomes" id="UP001154240">
    <property type="component" value="Unassembled WGS sequence"/>
</dbReference>
<name>A0A9X4RLX0_9BACT</name>
<protein>
    <recommendedName>
        <fullName evidence="1">Bacterial mobilisation domain-containing protein</fullName>
    </recommendedName>
</protein>
<dbReference type="RefSeq" id="WP_307632571.1">
    <property type="nucleotide sequence ID" value="NZ_JAPHEH010000001.1"/>
</dbReference>
<dbReference type="Pfam" id="PF05713">
    <property type="entry name" value="MobC"/>
    <property type="match status" value="1"/>
</dbReference>
<feature type="domain" description="Bacterial mobilisation" evidence="1">
    <location>
        <begin position="71"/>
        <end position="98"/>
    </location>
</feature>
<evidence type="ECO:0000313" key="3">
    <source>
        <dbReference type="Proteomes" id="UP001154240"/>
    </source>
</evidence>